<reference evidence="1" key="1">
    <citation type="submission" date="2021-01" db="EMBL/GenBank/DDBJ databases">
        <authorList>
            <person name="Kaushik A."/>
        </authorList>
    </citation>
    <scope>NUCLEOTIDE SEQUENCE</scope>
    <source>
        <strain evidence="1">AG5</strain>
    </source>
</reference>
<sequence length="419" mass="48154">MTNAPPGTHLDLFWSGAAELIAGEFSPMALGYENRLKDILSPSPEQPPALQHSKLTMLFNLIHGDLKNFLIALMTADSLHLSGMLFILYKYLEVEQKARGDAECIRTLYVPYSRIFRRYRLVHPDINHEGLLLTLIFSSLPGMSTLRDKFLIDDEDSRNVIHAYNQCLRTTLTISCKDAAHLMGFIKPLFTPRCEDLMPSIIDSTFWLFWETWPEIEETDTMARVVQAYGLYFLQIFDESMKPLRSNPEPWRFELVDVMMRSNILELIFRLALALSDSSTPDTERATKGRIKALFESTIAFWEKAVDYTPKDYFEQRLIKSGLIDEWFRYFAYFTERLYCRPSAADDIVLPFTMLFSRAVTAILGMKWSSMQFSFQVTGTCEYPRCAYPTNASTGCSGCMKAVYCSPRCLARSVFVYIS</sequence>
<evidence type="ECO:0008006" key="3">
    <source>
        <dbReference type="Google" id="ProtNLM"/>
    </source>
</evidence>
<proteinExistence type="predicted"/>
<accession>A0A8H3HXU3</accession>
<name>A0A8H3HXU3_9AGAM</name>
<dbReference type="AlphaFoldDB" id="A0A8H3HXU3"/>
<evidence type="ECO:0000313" key="2">
    <source>
        <dbReference type="Proteomes" id="UP000663827"/>
    </source>
</evidence>
<protein>
    <recommendedName>
        <fullName evidence="3">MYND-type domain-containing protein</fullName>
    </recommendedName>
</protein>
<organism evidence="1 2">
    <name type="scientific">Rhizoctonia solani</name>
    <dbReference type="NCBI Taxonomy" id="456999"/>
    <lineage>
        <taxon>Eukaryota</taxon>
        <taxon>Fungi</taxon>
        <taxon>Dikarya</taxon>
        <taxon>Basidiomycota</taxon>
        <taxon>Agaricomycotina</taxon>
        <taxon>Agaricomycetes</taxon>
        <taxon>Cantharellales</taxon>
        <taxon>Ceratobasidiaceae</taxon>
        <taxon>Rhizoctonia</taxon>
    </lineage>
</organism>
<comment type="caution">
    <text evidence="1">The sequence shown here is derived from an EMBL/GenBank/DDBJ whole genome shotgun (WGS) entry which is preliminary data.</text>
</comment>
<evidence type="ECO:0000313" key="1">
    <source>
        <dbReference type="EMBL" id="CAE7194757.1"/>
    </source>
</evidence>
<dbReference type="Proteomes" id="UP000663827">
    <property type="component" value="Unassembled WGS sequence"/>
</dbReference>
<dbReference type="EMBL" id="CAJNJQ010003246">
    <property type="protein sequence ID" value="CAE7194757.1"/>
    <property type="molecule type" value="Genomic_DNA"/>
</dbReference>
<gene>
    <name evidence="1" type="ORF">RDB_LOCUS131698</name>
</gene>